<evidence type="ECO:0000256" key="1">
    <source>
        <dbReference type="ARBA" id="ARBA00008645"/>
    </source>
</evidence>
<accession>A0ABS5VUT8</accession>
<sequence>MFAHGFGVSQSIWRFITPAFEEDYKIILFDYVGCGDSDASAYIKERYATLDGYVLDVLEICEALKLTNVIYVGHSISSMIGLLAAIKQPERFSKMVFIAPSPCYVNNEDGYVGGFKKKEMENFFESMERDYINWANEAAPTIMNNPDKPEFTEELIKSLVTTDRQLMRQFALATFFSDHRKDLLKFKKPALIMQCAFDIMAPLQVGDYLHAHLEKSDLKLLKAKGHFPQLTAPAETIREIKSYLG</sequence>
<proteinExistence type="inferred from homology"/>
<dbReference type="EMBL" id="JAHESD010000019">
    <property type="protein sequence ID" value="MBT1703756.1"/>
    <property type="molecule type" value="Genomic_DNA"/>
</dbReference>
<keyword evidence="4" id="KW-1185">Reference proteome</keyword>
<dbReference type="PRINTS" id="PR00111">
    <property type="entry name" value="ABHYDROLASE"/>
</dbReference>
<organism evidence="3 4">
    <name type="scientific">Chryseosolibacter indicus</name>
    <dbReference type="NCBI Taxonomy" id="2782351"/>
    <lineage>
        <taxon>Bacteria</taxon>
        <taxon>Pseudomonadati</taxon>
        <taxon>Bacteroidota</taxon>
        <taxon>Cytophagia</taxon>
        <taxon>Cytophagales</taxon>
        <taxon>Chryseotaleaceae</taxon>
        <taxon>Chryseosolibacter</taxon>
    </lineage>
</organism>
<evidence type="ECO:0000313" key="3">
    <source>
        <dbReference type="EMBL" id="MBT1703756.1"/>
    </source>
</evidence>
<dbReference type="SUPFAM" id="SSF53474">
    <property type="entry name" value="alpha/beta-Hydrolases"/>
    <property type="match status" value="1"/>
</dbReference>
<dbReference type="Proteomes" id="UP000772618">
    <property type="component" value="Unassembled WGS sequence"/>
</dbReference>
<evidence type="ECO:0000313" key="4">
    <source>
        <dbReference type="Proteomes" id="UP000772618"/>
    </source>
</evidence>
<keyword evidence="3" id="KW-0378">Hydrolase</keyword>
<dbReference type="InterPro" id="IPR029058">
    <property type="entry name" value="AB_hydrolase_fold"/>
</dbReference>
<dbReference type="Gene3D" id="3.40.50.1820">
    <property type="entry name" value="alpha/beta hydrolase"/>
    <property type="match status" value="1"/>
</dbReference>
<reference evidence="3 4" key="1">
    <citation type="submission" date="2021-05" db="EMBL/GenBank/DDBJ databases">
        <title>A Polyphasic approach of four new species of the genus Ohtaekwangia: Ohtaekwangia histidinii sp. nov., Ohtaekwangia cretensis sp. nov., Ohtaekwangia indiensis sp. nov., Ohtaekwangia reichenbachii sp. nov. from diverse environment.</title>
        <authorList>
            <person name="Octaviana S."/>
        </authorList>
    </citation>
    <scope>NUCLEOTIDE SEQUENCE [LARGE SCALE GENOMIC DNA]</scope>
    <source>
        <strain evidence="3 4">PWU20</strain>
    </source>
</reference>
<dbReference type="InterPro" id="IPR000073">
    <property type="entry name" value="AB_hydrolase_1"/>
</dbReference>
<gene>
    <name evidence="3" type="ORF">KK060_10725</name>
</gene>
<feature type="domain" description="AB hydrolase-1" evidence="2">
    <location>
        <begin position="2"/>
        <end position="233"/>
    </location>
</feature>
<dbReference type="Pfam" id="PF00561">
    <property type="entry name" value="Abhydrolase_1"/>
    <property type="match status" value="1"/>
</dbReference>
<evidence type="ECO:0000259" key="2">
    <source>
        <dbReference type="Pfam" id="PF00561"/>
    </source>
</evidence>
<comment type="similarity">
    <text evidence="1">Belongs to the AB hydrolase superfamily.</text>
</comment>
<dbReference type="PANTHER" id="PTHR43039">
    <property type="entry name" value="ESTERASE-RELATED"/>
    <property type="match status" value="1"/>
</dbReference>
<protein>
    <submittedName>
        <fullName evidence="3">Alpha/beta hydrolase</fullName>
    </submittedName>
</protein>
<comment type="caution">
    <text evidence="3">The sequence shown here is derived from an EMBL/GenBank/DDBJ whole genome shotgun (WGS) entry which is preliminary data.</text>
</comment>
<name>A0ABS5VUT8_9BACT</name>
<dbReference type="GO" id="GO:0016787">
    <property type="term" value="F:hydrolase activity"/>
    <property type="evidence" value="ECO:0007669"/>
    <property type="project" value="UniProtKB-KW"/>
</dbReference>